<keyword evidence="2" id="KW-1185">Reference proteome</keyword>
<accession>A0AAD6SRH9</accession>
<feature type="non-terminal residue" evidence="1">
    <location>
        <position position="1"/>
    </location>
</feature>
<proteinExistence type="predicted"/>
<dbReference type="EMBL" id="JARJCM010000078">
    <property type="protein sequence ID" value="KAJ7031841.1"/>
    <property type="molecule type" value="Genomic_DNA"/>
</dbReference>
<comment type="caution">
    <text evidence="1">The sequence shown here is derived from an EMBL/GenBank/DDBJ whole genome shotgun (WGS) entry which is preliminary data.</text>
</comment>
<evidence type="ECO:0000313" key="1">
    <source>
        <dbReference type="EMBL" id="KAJ7031841.1"/>
    </source>
</evidence>
<evidence type="ECO:0000313" key="2">
    <source>
        <dbReference type="Proteomes" id="UP001218188"/>
    </source>
</evidence>
<dbReference type="Proteomes" id="UP001218188">
    <property type="component" value="Unassembled WGS sequence"/>
</dbReference>
<gene>
    <name evidence="1" type="ORF">C8F04DRAFT_894205</name>
</gene>
<name>A0AAD6SRH9_9AGAR</name>
<dbReference type="AlphaFoldDB" id="A0AAD6SRH9"/>
<organism evidence="1 2">
    <name type="scientific">Mycena alexandri</name>
    <dbReference type="NCBI Taxonomy" id="1745969"/>
    <lineage>
        <taxon>Eukaryota</taxon>
        <taxon>Fungi</taxon>
        <taxon>Dikarya</taxon>
        <taxon>Basidiomycota</taxon>
        <taxon>Agaricomycotina</taxon>
        <taxon>Agaricomycetes</taxon>
        <taxon>Agaricomycetidae</taxon>
        <taxon>Agaricales</taxon>
        <taxon>Marasmiineae</taxon>
        <taxon>Mycenaceae</taxon>
        <taxon>Mycena</taxon>
    </lineage>
</organism>
<reference evidence="1" key="1">
    <citation type="submission" date="2023-03" db="EMBL/GenBank/DDBJ databases">
        <title>Massive genome expansion in bonnet fungi (Mycena s.s.) driven by repeated elements and novel gene families across ecological guilds.</title>
        <authorList>
            <consortium name="Lawrence Berkeley National Laboratory"/>
            <person name="Harder C.B."/>
            <person name="Miyauchi S."/>
            <person name="Viragh M."/>
            <person name="Kuo A."/>
            <person name="Thoen E."/>
            <person name="Andreopoulos B."/>
            <person name="Lu D."/>
            <person name="Skrede I."/>
            <person name="Drula E."/>
            <person name="Henrissat B."/>
            <person name="Morin E."/>
            <person name="Kohler A."/>
            <person name="Barry K."/>
            <person name="LaButti K."/>
            <person name="Morin E."/>
            <person name="Salamov A."/>
            <person name="Lipzen A."/>
            <person name="Mereny Z."/>
            <person name="Hegedus B."/>
            <person name="Baldrian P."/>
            <person name="Stursova M."/>
            <person name="Weitz H."/>
            <person name="Taylor A."/>
            <person name="Grigoriev I.V."/>
            <person name="Nagy L.G."/>
            <person name="Martin F."/>
            <person name="Kauserud H."/>
        </authorList>
    </citation>
    <scope>NUCLEOTIDE SEQUENCE</scope>
    <source>
        <strain evidence="1">CBHHK200</strain>
    </source>
</reference>
<sequence>VGDLTAWDMRTLYMARVDPYLIAGCEICLNVNAKSLKLLEDAQCMFLCRMLGVGARSMRAVLFSETGIWPIKYRRVYLALKYLRYLLSL</sequence>
<protein>
    <submittedName>
        <fullName evidence="1">Uncharacterized protein</fullName>
    </submittedName>
</protein>
<feature type="non-terminal residue" evidence="1">
    <location>
        <position position="89"/>
    </location>
</feature>